<accession>A0ABQ6G0B5</accession>
<gene>
    <name evidence="2" type="ORF">KDH_67520</name>
</gene>
<dbReference type="PANTHER" id="PTHR41521:SF4">
    <property type="entry name" value="BLR0684 PROTEIN"/>
    <property type="match status" value="1"/>
</dbReference>
<evidence type="ECO:0000313" key="2">
    <source>
        <dbReference type="EMBL" id="GLV59928.1"/>
    </source>
</evidence>
<name>A0ABQ6G0B5_9CHLR</name>
<dbReference type="PANTHER" id="PTHR41521">
    <property type="match status" value="1"/>
</dbReference>
<organism evidence="2 3">
    <name type="scientific">Dictyobacter halimunensis</name>
    <dbReference type="NCBI Taxonomy" id="3026934"/>
    <lineage>
        <taxon>Bacteria</taxon>
        <taxon>Bacillati</taxon>
        <taxon>Chloroflexota</taxon>
        <taxon>Ktedonobacteria</taxon>
        <taxon>Ktedonobacterales</taxon>
        <taxon>Dictyobacteraceae</taxon>
        <taxon>Dictyobacter</taxon>
    </lineage>
</organism>
<dbReference type="Gene3D" id="3.30.70.100">
    <property type="match status" value="1"/>
</dbReference>
<proteinExistence type="predicted"/>
<dbReference type="InterPro" id="IPR010753">
    <property type="entry name" value="DUF1330"/>
</dbReference>
<reference evidence="2 3" key="1">
    <citation type="submission" date="2023-02" db="EMBL/GenBank/DDBJ databases">
        <title>Dictyobacter halimunensis sp. nov., a new member of the class Ktedonobacteria from forest soil in a geothermal area.</title>
        <authorList>
            <person name="Rachmania M.K."/>
            <person name="Ningsih F."/>
            <person name="Sakai Y."/>
            <person name="Yabe S."/>
            <person name="Yokota A."/>
            <person name="Sjamsuridzal W."/>
        </authorList>
    </citation>
    <scope>NUCLEOTIDE SEQUENCE [LARGE SCALE GENOMIC DNA]</scope>
    <source>
        <strain evidence="2 3">S3.2.2.5</strain>
    </source>
</reference>
<evidence type="ECO:0000259" key="1">
    <source>
        <dbReference type="Pfam" id="PF07045"/>
    </source>
</evidence>
<dbReference type="SUPFAM" id="SSF54909">
    <property type="entry name" value="Dimeric alpha+beta barrel"/>
    <property type="match status" value="1"/>
</dbReference>
<sequence>MATYAVARLWDVVMGPQIVQYLEEIDATLAPFQGHFLVHGGGFEKLEGDWTGDLIIIEFPNRQHAQAWYNSEAYQKILPFRLSNTKGEVILIDTVPGDHKATDILG</sequence>
<dbReference type="InterPro" id="IPR011008">
    <property type="entry name" value="Dimeric_a/b-barrel"/>
</dbReference>
<keyword evidence="3" id="KW-1185">Reference proteome</keyword>
<dbReference type="RefSeq" id="WP_338256820.1">
    <property type="nucleotide sequence ID" value="NZ_BSRI01000002.1"/>
</dbReference>
<dbReference type="Proteomes" id="UP001344906">
    <property type="component" value="Unassembled WGS sequence"/>
</dbReference>
<protein>
    <recommendedName>
        <fullName evidence="1">DUF1330 domain-containing protein</fullName>
    </recommendedName>
</protein>
<evidence type="ECO:0000313" key="3">
    <source>
        <dbReference type="Proteomes" id="UP001344906"/>
    </source>
</evidence>
<dbReference type="Pfam" id="PF07045">
    <property type="entry name" value="DUF1330"/>
    <property type="match status" value="1"/>
</dbReference>
<dbReference type="EMBL" id="BSRI01000002">
    <property type="protein sequence ID" value="GLV59928.1"/>
    <property type="molecule type" value="Genomic_DNA"/>
</dbReference>
<comment type="caution">
    <text evidence="2">The sequence shown here is derived from an EMBL/GenBank/DDBJ whole genome shotgun (WGS) entry which is preliminary data.</text>
</comment>
<feature type="domain" description="DUF1330" evidence="1">
    <location>
        <begin position="3"/>
        <end position="94"/>
    </location>
</feature>